<feature type="region of interest" description="Disordered" evidence="2">
    <location>
        <begin position="1"/>
        <end position="70"/>
    </location>
</feature>
<feature type="compositionally biased region" description="Basic residues" evidence="2">
    <location>
        <begin position="22"/>
        <end position="34"/>
    </location>
</feature>
<evidence type="ECO:0000259" key="3">
    <source>
        <dbReference type="PROSITE" id="PS50137"/>
    </source>
</evidence>
<keyword evidence="6" id="KW-1185">Reference proteome</keyword>
<sequence length="763" mass="85338">MAPVQETCSRSMQRPEGEVGRRSGRKRRRKRRREAKGWSDLVSTLNKPSKCCETSANPGGAAEKSRENSLEVKENREVIGIRDFFSRYQPSAVCAASSKHEQRNPPFLFGKGWLCFQKRPCCKTSAWTESQRNAVAQLNHLRPGLQYDVESKSGPLHSPVFSVGVEVDGFHFEGQGASKKQAKMRAAELALQSLIQSPNISQTHTVMENFDFTADSFRAEFEPSLLENCNVLHNKTTKTEMFPNVKKNRKTHNFTLDLVSSASPKRQLNPVALLNELRPGLRYLCQVERVHGTPVRNFIMVVKLEGKVFEGCAHSKNQAKIQAAAAALQALYSMNLEPERKLISLHGGRTKCQLPQVGTSEFQFLLLLKHKVFISESNLSPGRSQKSIYHLVREKYLQLSDGCSSSSHGRHKALAGIVMTRGFDLRSAQVVSLATGTKCLDSDRLSEDGWTLRDCHAEVLSRRALVRFFYSQLELLLCERTEGQDPSIFVPDKDSTRRFRLREGIRFHMYVSLSPCGDARLNCPYETAPAYPSRRFRCHLRMKVNGGEGTLPLVSTRTNQKWTGVSPGQHVCMASMSCTDKIAKWSVAGLQGALLSHLVEPIYLHSLTVGRLSHTGHLGRAVTRRLARVKHLPSLYRRQQLLLGCLSSREVRPAGRAGDVCVNWSFGERTLEEISSFTGRSKDSGNASRISRRFLFSCWLRLENKLNTPVSGPGATTATYPASKMAAGRYQKAMQQFSNALQDAGLGLWPRKPQKVGYISVNV</sequence>
<organism evidence="5 6">
    <name type="scientific">Gambusia affinis</name>
    <name type="common">Western mosquitofish</name>
    <name type="synonym">Heterandria affinis</name>
    <dbReference type="NCBI Taxonomy" id="33528"/>
    <lineage>
        <taxon>Eukaryota</taxon>
        <taxon>Metazoa</taxon>
        <taxon>Chordata</taxon>
        <taxon>Craniata</taxon>
        <taxon>Vertebrata</taxon>
        <taxon>Euteleostomi</taxon>
        <taxon>Actinopterygii</taxon>
        <taxon>Neopterygii</taxon>
        <taxon>Teleostei</taxon>
        <taxon>Neoteleostei</taxon>
        <taxon>Acanthomorphata</taxon>
        <taxon>Ovalentaria</taxon>
        <taxon>Atherinomorphae</taxon>
        <taxon>Cyprinodontiformes</taxon>
        <taxon>Poeciliidae</taxon>
        <taxon>Poeciliinae</taxon>
        <taxon>Gambusia</taxon>
    </lineage>
</organism>
<feature type="compositionally biased region" description="Polar residues" evidence="2">
    <location>
        <begin position="1"/>
        <end position="12"/>
    </location>
</feature>
<dbReference type="PANTHER" id="PTHR10910:SF17">
    <property type="entry name" value="DOUBLE-STRANDED RNA-SPECIFIC EDITASE B2"/>
    <property type="match status" value="1"/>
</dbReference>
<evidence type="ECO:0000313" key="6">
    <source>
        <dbReference type="Proteomes" id="UP000250572"/>
    </source>
</evidence>
<gene>
    <name evidence="5" type="ORF">CCH79_00018107</name>
</gene>
<dbReference type="Proteomes" id="UP000250572">
    <property type="component" value="Unassembled WGS sequence"/>
</dbReference>
<dbReference type="InterPro" id="IPR014720">
    <property type="entry name" value="dsRBD_dom"/>
</dbReference>
<reference evidence="5 6" key="1">
    <citation type="journal article" date="2018" name="G3 (Bethesda)">
        <title>A High-Quality Reference Genome for the Invasive Mosquitofish Gambusia affinis Using a Chicago Library.</title>
        <authorList>
            <person name="Hoffberg S.L."/>
            <person name="Troendle N.J."/>
            <person name="Glenn T.C."/>
            <person name="Mahmud O."/>
            <person name="Louha S."/>
            <person name="Chalopin D."/>
            <person name="Bennetzen J.L."/>
            <person name="Mauricio R."/>
        </authorList>
    </citation>
    <scope>NUCLEOTIDE SEQUENCE [LARGE SCALE GENOMIC DNA]</scope>
    <source>
        <strain evidence="5">NE01/NJP1002.9</strain>
        <tissue evidence="5">Muscle</tissue>
    </source>
</reference>
<dbReference type="GO" id="GO:0005737">
    <property type="term" value="C:cytoplasm"/>
    <property type="evidence" value="ECO:0007669"/>
    <property type="project" value="TreeGrafter"/>
</dbReference>
<protein>
    <recommendedName>
        <fullName evidence="7">Adenosine deaminase RNA specific B2 (inactive)</fullName>
    </recommendedName>
</protein>
<dbReference type="SMART" id="SM00358">
    <property type="entry name" value="DSRM"/>
    <property type="match status" value="2"/>
</dbReference>
<dbReference type="SUPFAM" id="SSF54768">
    <property type="entry name" value="dsRNA-binding domain-like"/>
    <property type="match status" value="2"/>
</dbReference>
<accession>A0A315UNI2</accession>
<dbReference type="GO" id="GO:0003726">
    <property type="term" value="F:double-stranded RNA adenosine deaminase activity"/>
    <property type="evidence" value="ECO:0007669"/>
    <property type="project" value="TreeGrafter"/>
</dbReference>
<dbReference type="InterPro" id="IPR002466">
    <property type="entry name" value="A_deamin"/>
</dbReference>
<dbReference type="Pfam" id="PF00035">
    <property type="entry name" value="dsrm"/>
    <property type="match status" value="2"/>
</dbReference>
<evidence type="ECO:0008006" key="7">
    <source>
        <dbReference type="Google" id="ProtNLM"/>
    </source>
</evidence>
<feature type="domain" description="A to I editase" evidence="4">
    <location>
        <begin position="432"/>
        <end position="759"/>
    </location>
</feature>
<dbReference type="AlphaFoldDB" id="A0A315UNI2"/>
<dbReference type="STRING" id="33528.ENSGAFP00000027582"/>
<dbReference type="PANTHER" id="PTHR10910">
    <property type="entry name" value="EUKARYOTE SPECIFIC DSRNA BINDING PROTEIN"/>
    <property type="match status" value="1"/>
</dbReference>
<dbReference type="GO" id="GO:0006396">
    <property type="term" value="P:RNA processing"/>
    <property type="evidence" value="ECO:0007669"/>
    <property type="project" value="InterPro"/>
</dbReference>
<dbReference type="Pfam" id="PF02137">
    <property type="entry name" value="A_deamin"/>
    <property type="match status" value="1"/>
</dbReference>
<evidence type="ECO:0000259" key="4">
    <source>
        <dbReference type="PROSITE" id="PS50141"/>
    </source>
</evidence>
<dbReference type="PROSITE" id="PS50141">
    <property type="entry name" value="A_DEAMIN_EDITASE"/>
    <property type="match status" value="1"/>
</dbReference>
<dbReference type="SMART" id="SM00552">
    <property type="entry name" value="ADEAMc"/>
    <property type="match status" value="1"/>
</dbReference>
<feature type="domain" description="DRBM" evidence="3">
    <location>
        <begin position="130"/>
        <end position="196"/>
    </location>
</feature>
<dbReference type="Gene3D" id="3.30.160.20">
    <property type="match status" value="2"/>
</dbReference>
<dbReference type="GO" id="GO:0006382">
    <property type="term" value="P:adenosine to inosine editing"/>
    <property type="evidence" value="ECO:0007669"/>
    <property type="project" value="TreeGrafter"/>
</dbReference>
<name>A0A315UNI2_GAMAF</name>
<dbReference type="GO" id="GO:0003725">
    <property type="term" value="F:double-stranded RNA binding"/>
    <property type="evidence" value="ECO:0007669"/>
    <property type="project" value="TreeGrafter"/>
</dbReference>
<evidence type="ECO:0000256" key="2">
    <source>
        <dbReference type="SAM" id="MobiDB-lite"/>
    </source>
</evidence>
<evidence type="ECO:0000256" key="1">
    <source>
        <dbReference type="PROSITE-ProRule" id="PRU00266"/>
    </source>
</evidence>
<evidence type="ECO:0000313" key="5">
    <source>
        <dbReference type="EMBL" id="PWA13925.1"/>
    </source>
</evidence>
<dbReference type="GO" id="GO:0008251">
    <property type="term" value="F:tRNA-specific adenosine deaminase activity"/>
    <property type="evidence" value="ECO:0007669"/>
    <property type="project" value="TreeGrafter"/>
</dbReference>
<dbReference type="GO" id="GO:0005730">
    <property type="term" value="C:nucleolus"/>
    <property type="evidence" value="ECO:0007669"/>
    <property type="project" value="TreeGrafter"/>
</dbReference>
<proteinExistence type="predicted"/>
<dbReference type="EMBL" id="NHOQ01002899">
    <property type="protein sequence ID" value="PWA13925.1"/>
    <property type="molecule type" value="Genomic_DNA"/>
</dbReference>
<feature type="domain" description="DRBM" evidence="3">
    <location>
        <begin position="263"/>
        <end position="333"/>
    </location>
</feature>
<dbReference type="PROSITE" id="PS50137">
    <property type="entry name" value="DS_RBD"/>
    <property type="match status" value="2"/>
</dbReference>
<keyword evidence="1" id="KW-0694">RNA-binding</keyword>
<feature type="compositionally biased region" description="Polar residues" evidence="2">
    <location>
        <begin position="41"/>
        <end position="57"/>
    </location>
</feature>
<comment type="caution">
    <text evidence="5">The sequence shown here is derived from an EMBL/GenBank/DDBJ whole genome shotgun (WGS) entry which is preliminary data.</text>
</comment>